<evidence type="ECO:0000313" key="7">
    <source>
        <dbReference type="Proteomes" id="UP001589613"/>
    </source>
</evidence>
<dbReference type="EMBL" id="JBHMAX010000024">
    <property type="protein sequence ID" value="MFB9733028.1"/>
    <property type="molecule type" value="Genomic_DNA"/>
</dbReference>
<protein>
    <submittedName>
        <fullName evidence="6">IclR family transcriptional regulator</fullName>
    </submittedName>
</protein>
<organism evidence="6 7">
    <name type="scientific">Ornithinimicrobium kibberense</name>
    <dbReference type="NCBI Taxonomy" id="282060"/>
    <lineage>
        <taxon>Bacteria</taxon>
        <taxon>Bacillati</taxon>
        <taxon>Actinomycetota</taxon>
        <taxon>Actinomycetes</taxon>
        <taxon>Micrococcales</taxon>
        <taxon>Ornithinimicrobiaceae</taxon>
        <taxon>Ornithinimicrobium</taxon>
    </lineage>
</organism>
<keyword evidence="7" id="KW-1185">Reference proteome</keyword>
<keyword evidence="2" id="KW-0238">DNA-binding</keyword>
<comment type="caution">
    <text evidence="6">The sequence shown here is derived from an EMBL/GenBank/DDBJ whole genome shotgun (WGS) entry which is preliminary data.</text>
</comment>
<evidence type="ECO:0000256" key="2">
    <source>
        <dbReference type="ARBA" id="ARBA00023125"/>
    </source>
</evidence>
<dbReference type="InterPro" id="IPR050707">
    <property type="entry name" value="HTH_MetabolicPath_Reg"/>
</dbReference>
<dbReference type="Gene3D" id="1.10.10.10">
    <property type="entry name" value="Winged helix-like DNA-binding domain superfamily/Winged helix DNA-binding domain"/>
    <property type="match status" value="1"/>
</dbReference>
<proteinExistence type="predicted"/>
<keyword evidence="1" id="KW-0805">Transcription regulation</keyword>
<evidence type="ECO:0000256" key="3">
    <source>
        <dbReference type="ARBA" id="ARBA00023163"/>
    </source>
</evidence>
<reference evidence="6 7" key="1">
    <citation type="submission" date="2024-09" db="EMBL/GenBank/DDBJ databases">
        <authorList>
            <person name="Sun Q."/>
            <person name="Mori K."/>
        </authorList>
    </citation>
    <scope>NUCLEOTIDE SEQUENCE [LARGE SCALE GENOMIC DNA]</scope>
    <source>
        <strain evidence="6 7">JCM 12763</strain>
    </source>
</reference>
<dbReference type="RefSeq" id="WP_238330362.1">
    <property type="nucleotide sequence ID" value="NZ_JBHMAX010000024.1"/>
</dbReference>
<gene>
    <name evidence="6" type="ORF">ACFFN0_13345</name>
</gene>
<dbReference type="InterPro" id="IPR005471">
    <property type="entry name" value="Tscrpt_reg_IclR_N"/>
</dbReference>
<evidence type="ECO:0000259" key="5">
    <source>
        <dbReference type="PROSITE" id="PS51078"/>
    </source>
</evidence>
<evidence type="ECO:0000259" key="4">
    <source>
        <dbReference type="PROSITE" id="PS51077"/>
    </source>
</evidence>
<feature type="domain" description="IclR-ED" evidence="5">
    <location>
        <begin position="67"/>
        <end position="251"/>
    </location>
</feature>
<dbReference type="Pfam" id="PF09339">
    <property type="entry name" value="HTH_IclR"/>
    <property type="match status" value="1"/>
</dbReference>
<dbReference type="SUPFAM" id="SSF46785">
    <property type="entry name" value="Winged helix' DNA-binding domain"/>
    <property type="match status" value="1"/>
</dbReference>
<dbReference type="PANTHER" id="PTHR30136:SF35">
    <property type="entry name" value="HTH-TYPE TRANSCRIPTIONAL REGULATOR RV1719"/>
    <property type="match status" value="1"/>
</dbReference>
<evidence type="ECO:0000256" key="1">
    <source>
        <dbReference type="ARBA" id="ARBA00023015"/>
    </source>
</evidence>
<dbReference type="InterPro" id="IPR036390">
    <property type="entry name" value="WH_DNA-bd_sf"/>
</dbReference>
<evidence type="ECO:0000313" key="6">
    <source>
        <dbReference type="EMBL" id="MFB9733028.1"/>
    </source>
</evidence>
<dbReference type="Proteomes" id="UP001589613">
    <property type="component" value="Unassembled WGS sequence"/>
</dbReference>
<dbReference type="PROSITE" id="PS51077">
    <property type="entry name" value="HTH_ICLR"/>
    <property type="match status" value="1"/>
</dbReference>
<dbReference type="InterPro" id="IPR036388">
    <property type="entry name" value="WH-like_DNA-bd_sf"/>
</dbReference>
<dbReference type="Pfam" id="PF01614">
    <property type="entry name" value="IclR_C"/>
    <property type="match status" value="1"/>
</dbReference>
<name>A0ABV5V5D9_9MICO</name>
<dbReference type="SUPFAM" id="SSF55781">
    <property type="entry name" value="GAF domain-like"/>
    <property type="match status" value="1"/>
</dbReference>
<dbReference type="InterPro" id="IPR014757">
    <property type="entry name" value="Tscrpt_reg_IclR_C"/>
</dbReference>
<dbReference type="InterPro" id="IPR029016">
    <property type="entry name" value="GAF-like_dom_sf"/>
</dbReference>
<accession>A0ABV5V5D9</accession>
<sequence>MANAPAAGHALDVLTFLARHATPQPAAAVARELGLPRSSTYHLLAALVERGFVVHLPEERRYGLGVAAFELGSAYTRHAPLQRLARPVLTRLADATGHNAHLGVLHGRDVVYVVEERVAGRPSLVSDVGVRLPASLTATGLAILAALPAAQVRALFPGADAFVRRTDAGPTSPSTLRPLLTQTRTRGYAVEQGYVTPGLDSVAAPVTDHTGHPAAAVALTVPTEELSDELRQSLAAAVRRAADEISRRLGRRSR</sequence>
<feature type="domain" description="HTH iclR-type" evidence="4">
    <location>
        <begin position="4"/>
        <end position="66"/>
    </location>
</feature>
<dbReference type="PROSITE" id="PS51078">
    <property type="entry name" value="ICLR_ED"/>
    <property type="match status" value="1"/>
</dbReference>
<dbReference type="Gene3D" id="3.30.450.40">
    <property type="match status" value="1"/>
</dbReference>
<keyword evidence="3" id="KW-0804">Transcription</keyword>
<dbReference type="PANTHER" id="PTHR30136">
    <property type="entry name" value="HELIX-TURN-HELIX TRANSCRIPTIONAL REGULATOR, ICLR FAMILY"/>
    <property type="match status" value="1"/>
</dbReference>
<dbReference type="SMART" id="SM00346">
    <property type="entry name" value="HTH_ICLR"/>
    <property type="match status" value="1"/>
</dbReference>